<sequence length="153" mass="17427">MGIKISSIELKDVEIIELENGEFEKRYINPKRYPAFLTNRALATGKRLGITKSSLFAEIVKLSDVIGDEDEINSDDLTPEQAEVIDADKYLPVIYLAVIGANKTLELSYEEFLDKYQGDIEEIVNDYMELVLPYLQQDPNEFKKGLEKSTSKK</sequence>
<comment type="caution">
    <text evidence="1">The sequence shown here is derived from an EMBL/GenBank/DDBJ whole genome shotgun (WGS) entry which is preliminary data.</text>
</comment>
<organism evidence="1 2">
    <name type="scientific">Exobacillus caeni</name>
    <dbReference type="NCBI Taxonomy" id="2574798"/>
    <lineage>
        <taxon>Bacteria</taxon>
        <taxon>Bacillati</taxon>
        <taxon>Bacillota</taxon>
        <taxon>Bacilli</taxon>
        <taxon>Bacillales</taxon>
        <taxon>Guptibacillaceae</taxon>
        <taxon>Exobacillus</taxon>
    </lineage>
</organism>
<proteinExistence type="predicted"/>
<name>A0A5R9F299_9BACL</name>
<dbReference type="EMBL" id="SWLG01000005">
    <property type="protein sequence ID" value="TLS37737.1"/>
    <property type="molecule type" value="Genomic_DNA"/>
</dbReference>
<dbReference type="OrthoDB" id="2915142at2"/>
<reference evidence="1 2" key="1">
    <citation type="submission" date="2019-04" db="EMBL/GenBank/DDBJ databases">
        <title>Bacillus caeni sp. nov., a bacterium isolated from mangrove sediment.</title>
        <authorList>
            <person name="Huang H."/>
            <person name="Mo K."/>
            <person name="Hu Y."/>
        </authorList>
    </citation>
    <scope>NUCLEOTIDE SEQUENCE [LARGE SCALE GENOMIC DNA]</scope>
    <source>
        <strain evidence="1 2">HB172195</strain>
    </source>
</reference>
<evidence type="ECO:0000313" key="2">
    <source>
        <dbReference type="Proteomes" id="UP000308230"/>
    </source>
</evidence>
<keyword evidence="2" id="KW-1185">Reference proteome</keyword>
<accession>A0A5R9F299</accession>
<dbReference type="RefSeq" id="WP_138125106.1">
    <property type="nucleotide sequence ID" value="NZ_SWLG01000005.1"/>
</dbReference>
<dbReference type="AlphaFoldDB" id="A0A5R9F299"/>
<dbReference type="Proteomes" id="UP000308230">
    <property type="component" value="Unassembled WGS sequence"/>
</dbReference>
<evidence type="ECO:0000313" key="1">
    <source>
        <dbReference type="EMBL" id="TLS37737.1"/>
    </source>
</evidence>
<protein>
    <submittedName>
        <fullName evidence="1">Uncharacterized protein</fullName>
    </submittedName>
</protein>
<gene>
    <name evidence="1" type="ORF">FCL54_07900</name>
</gene>